<dbReference type="EMBL" id="FZOW01000003">
    <property type="protein sequence ID" value="SNS56954.1"/>
    <property type="molecule type" value="Genomic_DNA"/>
</dbReference>
<dbReference type="Proteomes" id="UP000198327">
    <property type="component" value="Unassembled WGS sequence"/>
</dbReference>
<dbReference type="PANTHER" id="PTHR23026:SF123">
    <property type="entry name" value="NAD(P)H NITROREDUCTASE RV3131-RELATED"/>
    <property type="match status" value="1"/>
</dbReference>
<name>A0A239FLT5_9NOCA</name>
<accession>A0A239FLT5</accession>
<organism evidence="1 2">
    <name type="scientific">Rhodococcoides kyotonense</name>
    <dbReference type="NCBI Taxonomy" id="398843"/>
    <lineage>
        <taxon>Bacteria</taxon>
        <taxon>Bacillati</taxon>
        <taxon>Actinomycetota</taxon>
        <taxon>Actinomycetes</taxon>
        <taxon>Mycobacteriales</taxon>
        <taxon>Nocardiaceae</taxon>
        <taxon>Rhodococcoides</taxon>
    </lineage>
</organism>
<evidence type="ECO:0000313" key="1">
    <source>
        <dbReference type="EMBL" id="SNS56954.1"/>
    </source>
</evidence>
<dbReference type="SUPFAM" id="SSF55469">
    <property type="entry name" value="FMN-dependent nitroreductase-like"/>
    <property type="match status" value="1"/>
</dbReference>
<gene>
    <name evidence="1" type="ORF">SAMN05421642_103322</name>
</gene>
<dbReference type="AlphaFoldDB" id="A0A239FLT5"/>
<dbReference type="PANTHER" id="PTHR23026">
    <property type="entry name" value="NADPH NITROREDUCTASE"/>
    <property type="match status" value="1"/>
</dbReference>
<dbReference type="Gene3D" id="3.40.109.10">
    <property type="entry name" value="NADH Oxidase"/>
    <property type="match status" value="1"/>
</dbReference>
<dbReference type="RefSeq" id="WP_245865322.1">
    <property type="nucleotide sequence ID" value="NZ_FZOW01000003.1"/>
</dbReference>
<sequence>MNVEPDSAVVAMLVDLACRAPSVHNSQPWRWKYSNGFLDMFSDRTRLLDVIDPDGRQMLISCGAALDHLQKAAEASRWTAEIETLPTPGGPRHLARIRFVPGARPRSHEFDLLTAINRRYTDRRPFGGVRQDVVISPEMRRAADVNQTILAALTDGAKDVLAEASRTSANTRRYDATYQAELRWWAGHGFEVDGIPPQALSDRAQAASIPVGRAFPVRDDGSAVDAPEDESSVLLLATRSDGPLDWLRCGRALSSVLLEATVRGLATCPLTHMTEQSGSRAIVASLAPHGGIPQVLVRVGTPVGHAPPTRTPRQKVSTVLSIEGVRERSFRTTM</sequence>
<dbReference type="STRING" id="398843.A3K89_19260"/>
<keyword evidence="2" id="KW-1185">Reference proteome</keyword>
<evidence type="ECO:0000313" key="2">
    <source>
        <dbReference type="Proteomes" id="UP000198327"/>
    </source>
</evidence>
<protein>
    <submittedName>
        <fullName evidence="1">Nitroreductase family protein</fullName>
    </submittedName>
</protein>
<dbReference type="InterPro" id="IPR000415">
    <property type="entry name" value="Nitroreductase-like"/>
</dbReference>
<dbReference type="NCBIfam" id="NF047509">
    <property type="entry name" value="Rv3131_FMN_oxido"/>
    <property type="match status" value="1"/>
</dbReference>
<proteinExistence type="predicted"/>
<reference evidence="2" key="1">
    <citation type="submission" date="2017-06" db="EMBL/GenBank/DDBJ databases">
        <authorList>
            <person name="Varghese N."/>
            <person name="Submissions S."/>
        </authorList>
    </citation>
    <scope>NUCLEOTIDE SEQUENCE [LARGE SCALE GENOMIC DNA]</scope>
    <source>
        <strain evidence="2">JCM 23211</strain>
    </source>
</reference>
<dbReference type="InterPro" id="IPR050627">
    <property type="entry name" value="Nitroreductase/BluB"/>
</dbReference>
<dbReference type="GO" id="GO:0016491">
    <property type="term" value="F:oxidoreductase activity"/>
    <property type="evidence" value="ECO:0007669"/>
    <property type="project" value="InterPro"/>
</dbReference>